<evidence type="ECO:0000259" key="2">
    <source>
        <dbReference type="Pfam" id="PF00582"/>
    </source>
</evidence>
<sequence length="139" mass="15093">MKILIAIDGSAASIRALRFVLRHQVATEGAELTLIHVDAPLNGHIATYLDEVSIAAFHAQNRQTAMRRARTVLREAGVDYEEAFGIGDAADEIAALARRGKFDMIAMGSHGRNAVMTAFLGSVVRKVLERTKVPVVVVR</sequence>
<dbReference type="PANTHER" id="PTHR31964">
    <property type="entry name" value="ADENINE NUCLEOTIDE ALPHA HYDROLASES-LIKE SUPERFAMILY PROTEIN"/>
    <property type="match status" value="1"/>
</dbReference>
<evidence type="ECO:0000313" key="4">
    <source>
        <dbReference type="Proteomes" id="UP001429601"/>
    </source>
</evidence>
<dbReference type="InterPro" id="IPR014729">
    <property type="entry name" value="Rossmann-like_a/b/a_fold"/>
</dbReference>
<dbReference type="InterPro" id="IPR006015">
    <property type="entry name" value="Universal_stress_UspA"/>
</dbReference>
<comment type="similarity">
    <text evidence="1">Belongs to the universal stress protein A family.</text>
</comment>
<reference evidence="3 4" key="1">
    <citation type="journal article" date="2011" name="Curr. Microbiol.">
        <title>Luteibacter jiangsuensis sp. nov.: a methamidophos-degrading bacterium isolated from a methamidophos-manufacturing factory.</title>
        <authorList>
            <person name="Wang L."/>
            <person name="Wang G.L."/>
            <person name="Li S.P."/>
            <person name="Jiang J.D."/>
        </authorList>
    </citation>
    <scope>NUCLEOTIDE SEQUENCE [LARGE SCALE GENOMIC DNA]</scope>
    <source>
        <strain evidence="3 4">CGMCC 1.10133</strain>
    </source>
</reference>
<dbReference type="PRINTS" id="PR01438">
    <property type="entry name" value="UNVRSLSTRESS"/>
</dbReference>
<dbReference type="Pfam" id="PF00582">
    <property type="entry name" value="Usp"/>
    <property type="match status" value="1"/>
</dbReference>
<dbReference type="PANTHER" id="PTHR31964:SF113">
    <property type="entry name" value="USPA DOMAIN-CONTAINING PROTEIN"/>
    <property type="match status" value="1"/>
</dbReference>
<evidence type="ECO:0000313" key="3">
    <source>
        <dbReference type="EMBL" id="NID03370.1"/>
    </source>
</evidence>
<dbReference type="EMBL" id="JAAQQR010000001">
    <property type="protein sequence ID" value="NID03370.1"/>
    <property type="molecule type" value="Genomic_DNA"/>
</dbReference>
<dbReference type="Gene3D" id="3.40.50.620">
    <property type="entry name" value="HUPs"/>
    <property type="match status" value="1"/>
</dbReference>
<dbReference type="SUPFAM" id="SSF52402">
    <property type="entry name" value="Adenine nucleotide alpha hydrolases-like"/>
    <property type="match status" value="1"/>
</dbReference>
<gene>
    <name evidence="3" type="ORF">HBF26_00615</name>
</gene>
<dbReference type="InterPro" id="IPR006016">
    <property type="entry name" value="UspA"/>
</dbReference>
<feature type="domain" description="UspA" evidence="2">
    <location>
        <begin position="2"/>
        <end position="139"/>
    </location>
</feature>
<name>A0ABX0PY75_9GAMM</name>
<accession>A0ABX0PY75</accession>
<protein>
    <submittedName>
        <fullName evidence="3">Universal stress protein</fullName>
    </submittedName>
</protein>
<dbReference type="RefSeq" id="WP_167122052.1">
    <property type="nucleotide sequence ID" value="NZ_JAAQQR010000001.1"/>
</dbReference>
<keyword evidence="4" id="KW-1185">Reference proteome</keyword>
<dbReference type="Proteomes" id="UP001429601">
    <property type="component" value="Unassembled WGS sequence"/>
</dbReference>
<evidence type="ECO:0000256" key="1">
    <source>
        <dbReference type="ARBA" id="ARBA00008791"/>
    </source>
</evidence>
<dbReference type="CDD" id="cd00293">
    <property type="entry name" value="USP-like"/>
    <property type="match status" value="1"/>
</dbReference>
<organism evidence="3 4">
    <name type="scientific">Luteibacter jiangsuensis</name>
    <dbReference type="NCBI Taxonomy" id="637577"/>
    <lineage>
        <taxon>Bacteria</taxon>
        <taxon>Pseudomonadati</taxon>
        <taxon>Pseudomonadota</taxon>
        <taxon>Gammaproteobacteria</taxon>
        <taxon>Lysobacterales</taxon>
        <taxon>Rhodanobacteraceae</taxon>
        <taxon>Luteibacter</taxon>
    </lineage>
</organism>
<comment type="caution">
    <text evidence="3">The sequence shown here is derived from an EMBL/GenBank/DDBJ whole genome shotgun (WGS) entry which is preliminary data.</text>
</comment>
<proteinExistence type="inferred from homology"/>